<feature type="domain" description="Transposase InsH N-terminal" evidence="1">
    <location>
        <begin position="25"/>
        <end position="116"/>
    </location>
</feature>
<evidence type="ECO:0000313" key="3">
    <source>
        <dbReference type="EMBL" id="RMC91643.1"/>
    </source>
</evidence>
<dbReference type="PANTHER" id="PTHR33408">
    <property type="entry name" value="TRANSPOSASE"/>
    <property type="match status" value="1"/>
</dbReference>
<gene>
    <name evidence="3" type="ORF">D9O40_21725</name>
</gene>
<dbReference type="InterPro" id="IPR025668">
    <property type="entry name" value="Tnp_DDE_dom"/>
</dbReference>
<dbReference type="NCBIfam" id="NF033551">
    <property type="entry name" value="transpos_IS1182"/>
    <property type="match status" value="1"/>
</dbReference>
<dbReference type="InterPro" id="IPR008490">
    <property type="entry name" value="Transposase_InsH_N"/>
</dbReference>
<evidence type="ECO:0000259" key="2">
    <source>
        <dbReference type="Pfam" id="PF13751"/>
    </source>
</evidence>
<evidence type="ECO:0000313" key="4">
    <source>
        <dbReference type="Proteomes" id="UP000277999"/>
    </source>
</evidence>
<dbReference type="Pfam" id="PF05598">
    <property type="entry name" value="DUF772"/>
    <property type="match status" value="1"/>
</dbReference>
<dbReference type="PANTHER" id="PTHR33408:SF2">
    <property type="entry name" value="TRANSPOSASE DDE DOMAIN-CONTAINING PROTEIN"/>
    <property type="match status" value="1"/>
</dbReference>
<organism evidence="3 4">
    <name type="scientific">Clostridium autoethanogenum</name>
    <dbReference type="NCBI Taxonomy" id="84023"/>
    <lineage>
        <taxon>Bacteria</taxon>
        <taxon>Bacillati</taxon>
        <taxon>Bacillota</taxon>
        <taxon>Clostridia</taxon>
        <taxon>Eubacteriales</taxon>
        <taxon>Clostridiaceae</taxon>
        <taxon>Clostridium</taxon>
    </lineage>
</organism>
<dbReference type="RefSeq" id="WP_122060325.1">
    <property type="nucleotide sequence ID" value="NZ_RFAQ01000125.1"/>
</dbReference>
<feature type="domain" description="Transposase DDE" evidence="2">
    <location>
        <begin position="390"/>
        <end position="523"/>
    </location>
</feature>
<dbReference type="InterPro" id="IPR047629">
    <property type="entry name" value="IS1182_transpos"/>
</dbReference>
<protein>
    <submittedName>
        <fullName evidence="3">IS1182 family transposase</fullName>
    </submittedName>
</protein>
<dbReference type="Pfam" id="PF13751">
    <property type="entry name" value="DDE_Tnp_1_6"/>
    <property type="match status" value="1"/>
</dbReference>
<name>A0A3M0S092_9CLOT</name>
<dbReference type="AlphaFoldDB" id="A0A3M0S092"/>
<sequence>MTKYINLHKNYTSNRENYQLKLPLNIEYMIPDDDSVRLLSQFIEEMDLTDLYSTYSRIRGNQATPRQMLKIVLYSYMNHNYSSRLMEKSCKRDVNFMYLLEGSPVPDHSTFARFRSIHFAPCSETIMAEMSNFLYEIGEISGDAIFIDGTKIESCANKYTFVWKKSVSKNLARLLSKLADFVAECEEMYGLKLIYENRVKIKHVKKLRKKLYALKHDENIEFVHGCGKRKTPIQRSIETLEEYLNKLKEYTQKLYICGKRSSYSKTDKDATFMRMKEDAMKNGQLKPAYNVQHGVDSEYIVWLTIGAKPTDTTTLIPFIKSMENFLYFKYFKITADAGYESEENYVYVKENMQLSFIKPANYEISKTRKYKNDISRIENMDYNEFGDYYICENNKKLTVNRIIKRKSKTGYVSEKTIYTCEDCNNCKYKSKCIKGHNCKIPLEERVKNLETSKLFNMLRKENLERIVSEEGCELRMNRSIQAEGSFAEIKQDMGFRRYLSKGKKNILAENVLLAMAHNVNKLHNKIQSARTGTHLFQLEKSA</sequence>
<evidence type="ECO:0000259" key="1">
    <source>
        <dbReference type="Pfam" id="PF05598"/>
    </source>
</evidence>
<accession>A0A3M0S092</accession>
<dbReference type="Proteomes" id="UP000277999">
    <property type="component" value="Unassembled WGS sequence"/>
</dbReference>
<reference evidence="3 4" key="1">
    <citation type="submission" date="2018-10" db="EMBL/GenBank/DDBJ databases">
        <title>Genome-centric metagenomics revealed C2 chemical producing, CO utilizing Clostridium with novel acetogenic gene cluster.</title>
        <authorList>
            <person name="Kang H."/>
            <person name="Park B."/>
            <person name="Choi I.G."/>
            <person name="Chang I.S."/>
        </authorList>
    </citation>
    <scope>NUCLEOTIDE SEQUENCE [LARGE SCALE GENOMIC DNA]</scope>
    <source>
        <strain evidence="3 4">H21-9</strain>
    </source>
</reference>
<dbReference type="EMBL" id="RFAQ01000125">
    <property type="protein sequence ID" value="RMC91643.1"/>
    <property type="molecule type" value="Genomic_DNA"/>
</dbReference>
<proteinExistence type="predicted"/>
<comment type="caution">
    <text evidence="3">The sequence shown here is derived from an EMBL/GenBank/DDBJ whole genome shotgun (WGS) entry which is preliminary data.</text>
</comment>